<keyword evidence="2" id="KW-1185">Reference proteome</keyword>
<dbReference type="RefSeq" id="WP_125083265.1">
    <property type="nucleotide sequence ID" value="NZ_CP034248.1"/>
</dbReference>
<reference evidence="1 2" key="1">
    <citation type="submission" date="2018-11" db="EMBL/GenBank/DDBJ databases">
        <title>Genome sequencing of Paenibacillus lentus DSM25539(T).</title>
        <authorList>
            <person name="Kook J.-K."/>
            <person name="Park S.-N."/>
            <person name="Lim Y.K."/>
        </authorList>
    </citation>
    <scope>NUCLEOTIDE SEQUENCE [LARGE SCALE GENOMIC DNA]</scope>
    <source>
        <strain evidence="1 2">DSM 25539</strain>
    </source>
</reference>
<evidence type="ECO:0000313" key="1">
    <source>
        <dbReference type="EMBL" id="AZK47230.1"/>
    </source>
</evidence>
<dbReference type="EMBL" id="CP034248">
    <property type="protein sequence ID" value="AZK47230.1"/>
    <property type="molecule type" value="Genomic_DNA"/>
</dbReference>
<dbReference type="Pfam" id="PF18928">
    <property type="entry name" value="DUF5677"/>
    <property type="match status" value="1"/>
</dbReference>
<accession>A0A3S8RWR4</accession>
<sequence length="283" mass="33163">MLREELDRLYTDYEEEDLKKIQLSKCISYGDLVMKGIIRDNDKFANTEVIVLSLYRNVLELLDGLYLLVDHNSKSSSIVVLRSLFEASANFSYLLIDHAKIEERANFYYVGFAMEEIKACKKTLSLDRKGILSAEKLQKKIDDHNKNLNGYQQKNYNEWKRQKNKLVKIRNNSDVHSNWYSVFNGPRSLKQLSERVNLKDVYDLIYSNFSLEAHGFVSLDGIRLIEDGGVQFQPLRSIDTLQMPIYLGTRLFSMCTAYLLKTYLKDQLEDFNIFFDEITKYFD</sequence>
<evidence type="ECO:0000313" key="2">
    <source>
        <dbReference type="Proteomes" id="UP000273145"/>
    </source>
</evidence>
<organism evidence="1 2">
    <name type="scientific">Paenibacillus lentus</name>
    <dbReference type="NCBI Taxonomy" id="1338368"/>
    <lineage>
        <taxon>Bacteria</taxon>
        <taxon>Bacillati</taxon>
        <taxon>Bacillota</taxon>
        <taxon>Bacilli</taxon>
        <taxon>Bacillales</taxon>
        <taxon>Paenibacillaceae</taxon>
        <taxon>Paenibacillus</taxon>
    </lineage>
</organism>
<dbReference type="Proteomes" id="UP000273145">
    <property type="component" value="Chromosome"/>
</dbReference>
<dbReference type="InterPro" id="IPR043733">
    <property type="entry name" value="DUF5677"/>
</dbReference>
<dbReference type="AlphaFoldDB" id="A0A3S8RWR4"/>
<dbReference type="KEGG" id="plen:EIM92_14570"/>
<dbReference type="OrthoDB" id="2592429at2"/>
<protein>
    <submittedName>
        <fullName evidence="1">Uncharacterized protein</fullName>
    </submittedName>
</protein>
<gene>
    <name evidence="1" type="ORF">EIM92_14570</name>
</gene>
<name>A0A3S8RWR4_9BACL</name>
<proteinExistence type="predicted"/>